<dbReference type="InterPro" id="IPR036264">
    <property type="entry name" value="Bact_exopeptidase_dim_dom"/>
</dbReference>
<feature type="domain" description="Peptidase M20 dimerisation" evidence="2">
    <location>
        <begin position="254"/>
        <end position="349"/>
    </location>
</feature>
<comment type="caution">
    <text evidence="3">The sequence shown here is derived from an EMBL/GenBank/DDBJ whole genome shotgun (WGS) entry which is preliminary data.</text>
</comment>
<evidence type="ECO:0000313" key="3">
    <source>
        <dbReference type="EMBL" id="GAA0596344.1"/>
    </source>
</evidence>
<dbReference type="Gene3D" id="3.30.70.360">
    <property type="match status" value="1"/>
</dbReference>
<proteinExistence type="predicted"/>
<accession>A0ABN1FRV4</accession>
<gene>
    <name evidence="3" type="ORF">GCM10009416_38380</name>
</gene>
<evidence type="ECO:0000256" key="1">
    <source>
        <dbReference type="ARBA" id="ARBA00022801"/>
    </source>
</evidence>
<dbReference type="Pfam" id="PF07687">
    <property type="entry name" value="M20_dimer"/>
    <property type="match status" value="1"/>
</dbReference>
<protein>
    <submittedName>
        <fullName evidence="3">M20 family metallopeptidase</fullName>
    </submittedName>
</protein>
<dbReference type="InterPro" id="IPR011650">
    <property type="entry name" value="Peptidase_M20_dimer"/>
</dbReference>
<sequence>MCFNCGNLGAMFAPAALNITRRNFGRGLVGSAALPGSLSIGSFVCAEAGAQNAAPTRGQAGLPGPSGELLARLEGTYKDIHANPELAMQEHRTAGIAADWLRQHGYEVTDKVGGTGVVGILRNGEGATVLLRADMDALPMKENTGLPYASDKVVTDKSGQQTPVAHSCAHDMHVAWLMGAARVLAENRDKWRGTVMAVFQPAEETGEGARAMVGDGMVRRFPKPDIVLGQHVMPMPAGQIGTRPGLLMSRSDNYEVRLFGRGGHGSMPESTVDPVVMAAATVMRLQTVVSREIAMTNGAVVTVGASLAGSSGNIIPNEALLRLNVRTFDDQVRETVLASIKRIVNAEAAASGAPKPPEFTVQGHFPLTYNDEAATRKVVDALKGRLGGQQVQEVGPSSGSEDFSEFARAWNVPSVYWVVGGTDRQAYAEAEKAGRLNEIPSNHSPEFAPVLDPTLRVGVEAMLAAAGAWLTPAGARP</sequence>
<dbReference type="PANTHER" id="PTHR11014">
    <property type="entry name" value="PEPTIDASE M20 FAMILY MEMBER"/>
    <property type="match status" value="1"/>
</dbReference>
<dbReference type="InterPro" id="IPR017439">
    <property type="entry name" value="Amidohydrolase"/>
</dbReference>
<dbReference type="Proteomes" id="UP001501588">
    <property type="component" value="Unassembled WGS sequence"/>
</dbReference>
<dbReference type="EMBL" id="BAAAFZ010000061">
    <property type="protein sequence ID" value="GAA0596344.1"/>
    <property type="molecule type" value="Genomic_DNA"/>
</dbReference>
<evidence type="ECO:0000313" key="4">
    <source>
        <dbReference type="Proteomes" id="UP001501588"/>
    </source>
</evidence>
<dbReference type="Pfam" id="PF01546">
    <property type="entry name" value="Peptidase_M20"/>
    <property type="match status" value="1"/>
</dbReference>
<keyword evidence="1" id="KW-0378">Hydrolase</keyword>
<reference evidence="3 4" key="1">
    <citation type="journal article" date="2019" name="Int. J. Syst. Evol. Microbiol.">
        <title>The Global Catalogue of Microorganisms (GCM) 10K type strain sequencing project: providing services to taxonomists for standard genome sequencing and annotation.</title>
        <authorList>
            <consortium name="The Broad Institute Genomics Platform"/>
            <consortium name="The Broad Institute Genome Sequencing Center for Infectious Disease"/>
            <person name="Wu L."/>
            <person name="Ma J."/>
        </authorList>
    </citation>
    <scope>NUCLEOTIDE SEQUENCE [LARGE SCALE GENOMIC DNA]</scope>
    <source>
        <strain evidence="3 4">JCM 9933</strain>
    </source>
</reference>
<dbReference type="InterPro" id="IPR002933">
    <property type="entry name" value="Peptidase_M20"/>
</dbReference>
<dbReference type="PANTHER" id="PTHR11014:SF63">
    <property type="entry name" value="METALLOPEPTIDASE, PUTATIVE (AFU_ORTHOLOGUE AFUA_6G09600)-RELATED"/>
    <property type="match status" value="1"/>
</dbReference>
<keyword evidence="4" id="KW-1185">Reference proteome</keyword>
<dbReference type="SUPFAM" id="SSF55031">
    <property type="entry name" value="Bacterial exopeptidase dimerisation domain"/>
    <property type="match status" value="1"/>
</dbReference>
<dbReference type="SUPFAM" id="SSF53187">
    <property type="entry name" value="Zn-dependent exopeptidases"/>
    <property type="match status" value="1"/>
</dbReference>
<name>A0ABN1FRV4_9PROT</name>
<dbReference type="Gene3D" id="3.40.630.10">
    <property type="entry name" value="Zn peptidases"/>
    <property type="match status" value="1"/>
</dbReference>
<organism evidence="3 4">
    <name type="scientific">Craurococcus roseus</name>
    <dbReference type="NCBI Taxonomy" id="77585"/>
    <lineage>
        <taxon>Bacteria</taxon>
        <taxon>Pseudomonadati</taxon>
        <taxon>Pseudomonadota</taxon>
        <taxon>Alphaproteobacteria</taxon>
        <taxon>Acetobacterales</taxon>
        <taxon>Acetobacteraceae</taxon>
        <taxon>Craurococcus</taxon>
    </lineage>
</organism>
<dbReference type="NCBIfam" id="TIGR01891">
    <property type="entry name" value="amidohydrolases"/>
    <property type="match status" value="1"/>
</dbReference>
<evidence type="ECO:0000259" key="2">
    <source>
        <dbReference type="Pfam" id="PF07687"/>
    </source>
</evidence>
<dbReference type="RefSeq" id="WP_343897008.1">
    <property type="nucleotide sequence ID" value="NZ_BAAAFZ010000061.1"/>
</dbReference>
<dbReference type="CDD" id="cd05664">
    <property type="entry name" value="M20_Acy1-like"/>
    <property type="match status" value="1"/>
</dbReference>